<evidence type="ECO:0000256" key="3">
    <source>
        <dbReference type="ARBA" id="ARBA00022840"/>
    </source>
</evidence>
<dbReference type="PANTHER" id="PTHR42788:SF13">
    <property type="entry name" value="ALIPHATIC SULFONATES IMPORT ATP-BINDING PROTEIN SSUB"/>
    <property type="match status" value="1"/>
</dbReference>
<dbReference type="PROSITE" id="PS00211">
    <property type="entry name" value="ABC_TRANSPORTER_1"/>
    <property type="match status" value="1"/>
</dbReference>
<dbReference type="CDD" id="cd03293">
    <property type="entry name" value="ABC_NrtD_SsuB_transporters"/>
    <property type="match status" value="1"/>
</dbReference>
<dbReference type="SMART" id="SM00382">
    <property type="entry name" value="AAA"/>
    <property type="match status" value="1"/>
</dbReference>
<accession>A0ABU9VU00</accession>
<dbReference type="Pfam" id="PF00005">
    <property type="entry name" value="ABC_tran"/>
    <property type="match status" value="1"/>
</dbReference>
<proteinExistence type="predicted"/>
<dbReference type="InterPro" id="IPR027417">
    <property type="entry name" value="P-loop_NTPase"/>
</dbReference>
<evidence type="ECO:0000313" key="6">
    <source>
        <dbReference type="Proteomes" id="UP001407405"/>
    </source>
</evidence>
<protein>
    <submittedName>
        <fullName evidence="5">ABC transporter ATP-binding protein</fullName>
    </submittedName>
</protein>
<dbReference type="PROSITE" id="PS50893">
    <property type="entry name" value="ABC_TRANSPORTER_2"/>
    <property type="match status" value="1"/>
</dbReference>
<dbReference type="GO" id="GO:0005524">
    <property type="term" value="F:ATP binding"/>
    <property type="evidence" value="ECO:0007669"/>
    <property type="project" value="UniProtKB-KW"/>
</dbReference>
<dbReference type="PANTHER" id="PTHR42788">
    <property type="entry name" value="TAURINE IMPORT ATP-BINDING PROTEIN-RELATED"/>
    <property type="match status" value="1"/>
</dbReference>
<gene>
    <name evidence="5" type="ORF">AAIG11_08750</name>
</gene>
<keyword evidence="6" id="KW-1185">Reference proteome</keyword>
<comment type="caution">
    <text evidence="5">The sequence shown here is derived from an EMBL/GenBank/DDBJ whole genome shotgun (WGS) entry which is preliminary data.</text>
</comment>
<feature type="domain" description="ABC transporter" evidence="4">
    <location>
        <begin position="2"/>
        <end position="234"/>
    </location>
</feature>
<evidence type="ECO:0000259" key="4">
    <source>
        <dbReference type="PROSITE" id="PS50893"/>
    </source>
</evidence>
<dbReference type="InterPro" id="IPR003439">
    <property type="entry name" value="ABC_transporter-like_ATP-bd"/>
</dbReference>
<dbReference type="EMBL" id="JBCITM010000007">
    <property type="protein sequence ID" value="MEN1760559.1"/>
    <property type="molecule type" value="Genomic_DNA"/>
</dbReference>
<sequence>MIEVQHVSKVFHTEKGQRVLAVNDIQLEIDHQEFVCLVGPSGSGKSTLLRLMEGLIEPTEGQVRVLGEEVRGPRSDAAMVFQEYSLMPWRTVLDNVTFGLELRQVKRAEQKEQAMALLQRFGLHEFAQCLPYELSGGMKQRAAIARALAVSPKILYMDEPFGALDAYTRYQMQQDLIDYWVADKRTIVFVTHSVEEAVFLATRVVLMSPHPGEIVAEYTIDLPYPRDRWCDKFGAHFKEILQRLDEVSRQ</sequence>
<keyword evidence="1" id="KW-0813">Transport</keyword>
<dbReference type="RefSeq" id="WP_343185879.1">
    <property type="nucleotide sequence ID" value="NZ_JBCITM010000007.1"/>
</dbReference>
<reference evidence="5 6" key="1">
    <citation type="submission" date="2024-04" db="EMBL/GenBank/DDBJ databases">
        <title>Genome sequencing and metabolic network reconstruction of aminoacids and betaine degradation by Anoxynatronum sibiricum.</title>
        <authorList>
            <person name="Detkova E.N."/>
            <person name="Boltjanskaja Y.V."/>
            <person name="Mardanov A.V."/>
            <person name="Kevbrin V."/>
        </authorList>
    </citation>
    <scope>NUCLEOTIDE SEQUENCE [LARGE SCALE GENOMIC DNA]</scope>
    <source>
        <strain evidence="5 6">Z-7981</strain>
    </source>
</reference>
<keyword evidence="2" id="KW-0547">Nucleotide-binding</keyword>
<dbReference type="SUPFAM" id="SSF52540">
    <property type="entry name" value="P-loop containing nucleoside triphosphate hydrolases"/>
    <property type="match status" value="1"/>
</dbReference>
<organism evidence="5 6">
    <name type="scientific">Anoxynatronum sibiricum</name>
    <dbReference type="NCBI Taxonomy" id="210623"/>
    <lineage>
        <taxon>Bacteria</taxon>
        <taxon>Bacillati</taxon>
        <taxon>Bacillota</taxon>
        <taxon>Clostridia</taxon>
        <taxon>Eubacteriales</taxon>
        <taxon>Clostridiaceae</taxon>
        <taxon>Anoxynatronum</taxon>
    </lineage>
</organism>
<dbReference type="InterPro" id="IPR003593">
    <property type="entry name" value="AAA+_ATPase"/>
</dbReference>
<dbReference type="InterPro" id="IPR050166">
    <property type="entry name" value="ABC_transporter_ATP-bind"/>
</dbReference>
<evidence type="ECO:0000313" key="5">
    <source>
        <dbReference type="EMBL" id="MEN1760559.1"/>
    </source>
</evidence>
<dbReference type="Proteomes" id="UP001407405">
    <property type="component" value="Unassembled WGS sequence"/>
</dbReference>
<name>A0ABU9VU00_9CLOT</name>
<dbReference type="InterPro" id="IPR017871">
    <property type="entry name" value="ABC_transporter-like_CS"/>
</dbReference>
<dbReference type="Gene3D" id="3.40.50.300">
    <property type="entry name" value="P-loop containing nucleotide triphosphate hydrolases"/>
    <property type="match status" value="1"/>
</dbReference>
<evidence type="ECO:0000256" key="2">
    <source>
        <dbReference type="ARBA" id="ARBA00022741"/>
    </source>
</evidence>
<keyword evidence="3 5" id="KW-0067">ATP-binding</keyword>
<evidence type="ECO:0000256" key="1">
    <source>
        <dbReference type="ARBA" id="ARBA00022448"/>
    </source>
</evidence>